<reference evidence="8 9" key="1">
    <citation type="submission" date="2018-06" db="EMBL/GenBank/DDBJ databases">
        <title>Genomic Encyclopedia of Type Strains, Phase III (KMG-III): the genomes of soil and plant-associated and newly described type strains.</title>
        <authorList>
            <person name="Whitman W."/>
        </authorList>
    </citation>
    <scope>NUCLEOTIDE SEQUENCE [LARGE SCALE GENOMIC DNA]</scope>
    <source>
        <strain evidence="8 9">JC5</strain>
    </source>
</reference>
<sequence length="371" mass="39408">MIIGVPKEIKNHEYRVGMVPSSVRELTMHGHQVFIETNAGNGIGFTDQDYINAGASILDTAAEVFAKAEMIVKVKEPQAVERAMLRHDQILFTYLHLAPDLPQTEELVNSGAVCIAYETVTDDRGGLPLLAPMSEVAGRMSIQAGAMALEKSMGGLGMLLGGVPGVEPAKVVIIGGGMVGTNAAQMAVGMGADVVVLDRSIDALRRLNVQFGSKVKAIYSTADAIEKHVLQADLVIGGVLIPGAAAPKLVTREHIKKMKPGAAIVDVAIDQGGCVETSHATTHQDPTYIVDDVVHYCVANMPGAVARTSTFALNNATLPYILKLARLGYRDALLSDKHLLNGLNVMHGKITCKEVAEAHNMAYTAANELLQ</sequence>
<dbReference type="RefSeq" id="WP_101056510.1">
    <property type="nucleotide sequence ID" value="NZ_BMXX01000020.1"/>
</dbReference>
<evidence type="ECO:0000259" key="7">
    <source>
        <dbReference type="SMART" id="SM01003"/>
    </source>
</evidence>
<dbReference type="Gene3D" id="3.40.50.720">
    <property type="entry name" value="NAD(P)-binding Rossmann-like Domain"/>
    <property type="match status" value="2"/>
</dbReference>
<dbReference type="CDD" id="cd05305">
    <property type="entry name" value="L-AlaDH"/>
    <property type="match status" value="1"/>
</dbReference>
<evidence type="ECO:0000256" key="5">
    <source>
        <dbReference type="PIRNR" id="PIRNR000183"/>
    </source>
</evidence>
<keyword evidence="4 5" id="KW-0520">NAD</keyword>
<dbReference type="InterPro" id="IPR007698">
    <property type="entry name" value="AlaDH/PNT_NAD(H)-bd"/>
</dbReference>
<comment type="similarity">
    <text evidence="1 5">Belongs to the AlaDH/PNT family.</text>
</comment>
<dbReference type="Pfam" id="PF05222">
    <property type="entry name" value="AlaDh_PNT_N"/>
    <property type="match status" value="1"/>
</dbReference>
<protein>
    <recommendedName>
        <fullName evidence="2 5">Alanine dehydrogenase</fullName>
        <ecNumber evidence="2 5">1.4.1.1</ecNumber>
    </recommendedName>
</protein>
<keyword evidence="9" id="KW-1185">Reference proteome</keyword>
<dbReference type="SUPFAM" id="SSF51735">
    <property type="entry name" value="NAD(P)-binding Rossmann-fold domains"/>
    <property type="match status" value="1"/>
</dbReference>
<proteinExistence type="inferred from homology"/>
<evidence type="ECO:0000313" key="8">
    <source>
        <dbReference type="EMBL" id="PYE57717.1"/>
    </source>
</evidence>
<dbReference type="InterPro" id="IPR008141">
    <property type="entry name" value="Ala_DH"/>
</dbReference>
<dbReference type="NCBIfam" id="TIGR00518">
    <property type="entry name" value="alaDH"/>
    <property type="match status" value="1"/>
</dbReference>
<dbReference type="EC" id="1.4.1.1" evidence="2 5"/>
<organism evidence="8 9">
    <name type="scientific">Shewanella chilikensis</name>
    <dbReference type="NCBI Taxonomy" id="558541"/>
    <lineage>
        <taxon>Bacteria</taxon>
        <taxon>Pseudomonadati</taxon>
        <taxon>Pseudomonadota</taxon>
        <taxon>Gammaproteobacteria</taxon>
        <taxon>Alteromonadales</taxon>
        <taxon>Shewanellaceae</taxon>
        <taxon>Shewanella</taxon>
    </lineage>
</organism>
<dbReference type="SUPFAM" id="SSF52283">
    <property type="entry name" value="Formate/glycerate dehydrogenase catalytic domain-like"/>
    <property type="match status" value="1"/>
</dbReference>
<dbReference type="GeneID" id="99800312"/>
<dbReference type="SMART" id="SM01003">
    <property type="entry name" value="AlaDh_PNT_N"/>
    <property type="match status" value="1"/>
</dbReference>
<evidence type="ECO:0000256" key="3">
    <source>
        <dbReference type="ARBA" id="ARBA00023002"/>
    </source>
</evidence>
<evidence type="ECO:0000256" key="1">
    <source>
        <dbReference type="ARBA" id="ARBA00005689"/>
    </source>
</evidence>
<keyword evidence="3 5" id="KW-0560">Oxidoreductase</keyword>
<dbReference type="PANTHER" id="PTHR42795">
    <property type="entry name" value="ALANINE DEHYDROGENASE"/>
    <property type="match status" value="1"/>
</dbReference>
<evidence type="ECO:0000313" key="9">
    <source>
        <dbReference type="Proteomes" id="UP000247584"/>
    </source>
</evidence>
<dbReference type="EMBL" id="QJSY01000019">
    <property type="protein sequence ID" value="PYE57717.1"/>
    <property type="molecule type" value="Genomic_DNA"/>
</dbReference>
<dbReference type="PROSITE" id="PS00837">
    <property type="entry name" value="ALADH_PNT_2"/>
    <property type="match status" value="1"/>
</dbReference>
<dbReference type="SMART" id="SM01002">
    <property type="entry name" value="AlaDh_PNT_C"/>
    <property type="match status" value="1"/>
</dbReference>
<dbReference type="InterPro" id="IPR008143">
    <property type="entry name" value="Ala_DH/PNT_CS2"/>
</dbReference>
<comment type="caution">
    <text evidence="8">The sequence shown here is derived from an EMBL/GenBank/DDBJ whole genome shotgun (WGS) entry which is preliminary data.</text>
</comment>
<dbReference type="InterPro" id="IPR007886">
    <property type="entry name" value="AlaDH/PNT_N"/>
</dbReference>
<evidence type="ECO:0000259" key="6">
    <source>
        <dbReference type="SMART" id="SM01002"/>
    </source>
</evidence>
<feature type="domain" description="Alanine dehydrogenase/pyridine nucleotide transhydrogenase NAD(H)-binding" evidence="6">
    <location>
        <begin position="149"/>
        <end position="297"/>
    </location>
</feature>
<accession>A0ABX5PM96</accession>
<evidence type="ECO:0000256" key="4">
    <source>
        <dbReference type="ARBA" id="ARBA00023027"/>
    </source>
</evidence>
<name>A0ABX5PM96_9GAMM</name>
<comment type="catalytic activity">
    <reaction evidence="5">
        <text>L-alanine + NAD(+) + H2O = pyruvate + NH4(+) + NADH + H(+)</text>
        <dbReference type="Rhea" id="RHEA:18405"/>
        <dbReference type="ChEBI" id="CHEBI:15361"/>
        <dbReference type="ChEBI" id="CHEBI:15377"/>
        <dbReference type="ChEBI" id="CHEBI:15378"/>
        <dbReference type="ChEBI" id="CHEBI:28938"/>
        <dbReference type="ChEBI" id="CHEBI:57540"/>
        <dbReference type="ChEBI" id="CHEBI:57945"/>
        <dbReference type="ChEBI" id="CHEBI:57972"/>
        <dbReference type="EC" id="1.4.1.1"/>
    </reaction>
</comment>
<dbReference type="PIRSF" id="PIRSF000183">
    <property type="entry name" value="Alanine_dh"/>
    <property type="match status" value="1"/>
</dbReference>
<dbReference type="Proteomes" id="UP000247584">
    <property type="component" value="Unassembled WGS sequence"/>
</dbReference>
<dbReference type="PANTHER" id="PTHR42795:SF1">
    <property type="entry name" value="ALANINE DEHYDROGENASE"/>
    <property type="match status" value="1"/>
</dbReference>
<feature type="domain" description="Alanine dehydrogenase/pyridine nucleotide transhydrogenase N-terminal" evidence="7">
    <location>
        <begin position="4"/>
        <end position="137"/>
    </location>
</feature>
<evidence type="ECO:0000256" key="2">
    <source>
        <dbReference type="ARBA" id="ARBA00012897"/>
    </source>
</evidence>
<dbReference type="Pfam" id="PF01262">
    <property type="entry name" value="AlaDh_PNT_C"/>
    <property type="match status" value="1"/>
</dbReference>
<gene>
    <name evidence="8" type="ORF">C8J23_11931</name>
</gene>
<dbReference type="InterPro" id="IPR036291">
    <property type="entry name" value="NAD(P)-bd_dom_sf"/>
</dbReference>